<evidence type="ECO:0000313" key="1">
    <source>
        <dbReference type="EMBL" id="XCO75024.1"/>
    </source>
</evidence>
<dbReference type="InterPro" id="IPR032092">
    <property type="entry name" value="PilW"/>
</dbReference>
<dbReference type="InterPro" id="IPR012902">
    <property type="entry name" value="N_methyl_site"/>
</dbReference>
<proteinExistence type="predicted"/>
<name>A0AAU8MUU6_9GAMM</name>
<reference evidence="1" key="1">
    <citation type="submission" date="2024-06" db="EMBL/GenBank/DDBJ databases">
        <authorList>
            <person name="Li S."/>
        </authorList>
    </citation>
    <scope>NUCLEOTIDE SEQUENCE</scope>
    <source>
        <strain evidence="1">SR10</strain>
    </source>
</reference>
<dbReference type="NCBIfam" id="TIGR02532">
    <property type="entry name" value="IV_pilin_GFxxxE"/>
    <property type="match status" value="1"/>
</dbReference>
<dbReference type="Pfam" id="PF07963">
    <property type="entry name" value="N_methyl"/>
    <property type="match status" value="1"/>
</dbReference>
<dbReference type="Pfam" id="PF16074">
    <property type="entry name" value="PilW"/>
    <property type="match status" value="1"/>
</dbReference>
<gene>
    <name evidence="1" type="ORF">ABU614_22205</name>
</gene>
<organism evidence="1">
    <name type="scientific">Lysobacter firmicutimachus</name>
    <dbReference type="NCBI Taxonomy" id="1792846"/>
    <lineage>
        <taxon>Bacteria</taxon>
        <taxon>Pseudomonadati</taxon>
        <taxon>Pseudomonadota</taxon>
        <taxon>Gammaproteobacteria</taxon>
        <taxon>Lysobacterales</taxon>
        <taxon>Lysobacteraceae</taxon>
        <taxon>Lysobacter</taxon>
    </lineage>
</organism>
<dbReference type="PROSITE" id="PS00409">
    <property type="entry name" value="PROKAR_NTER_METHYL"/>
    <property type="match status" value="1"/>
</dbReference>
<sequence>MSRRLQQGLSLIELMVALLLSGLLLLGLVEIFSASRASYQLAQGLARTQESSRFAIDALQRDARMSGHFGCVSDQAHFYAGNGMFGELFLSDRSNYTTIPANREPLRFDYSVRGYEARNTGPADTVNLTATPVLGTAADWVPALSNEFFAALNPKPIRGSDILVLRFLSPESAEVTGFTTGNPATIRVNPAATQWGVLTRNVTNPGLFGIADCRSVVLFQASSVTDVAGAKVISVRNNGVNQIAFDGSDTFASGQARLYRAESFVYYVGLKQRVDSGITSDEPTLYRARFDAAPGATAVSLDGGVAEEIVESVENMQLLFAQDTVTNPANPPTGIIDGVRTAANLLPANDSSGGWQRVGGMQVGLLIRSTDPAAAQQRTAAPRSLGTQLTLPNDQRYRTVYETNIALRNRLYGN</sequence>
<dbReference type="AlphaFoldDB" id="A0AAU8MUU6"/>
<dbReference type="EMBL" id="CP159925">
    <property type="protein sequence ID" value="XCO75024.1"/>
    <property type="molecule type" value="Genomic_DNA"/>
</dbReference>
<accession>A0AAU8MUU6</accession>
<protein>
    <submittedName>
        <fullName evidence="1">PilW family protein</fullName>
    </submittedName>
</protein>
<dbReference type="RefSeq" id="WP_363797867.1">
    <property type="nucleotide sequence ID" value="NZ_CP159925.1"/>
</dbReference>
<dbReference type="GO" id="GO:0043683">
    <property type="term" value="P:type IV pilus assembly"/>
    <property type="evidence" value="ECO:0007669"/>
    <property type="project" value="InterPro"/>
</dbReference>